<protein>
    <submittedName>
        <fullName evidence="1">Uncharacterized protein</fullName>
    </submittedName>
</protein>
<keyword evidence="2" id="KW-1185">Reference proteome</keyword>
<gene>
    <name evidence="1" type="ORF">ENUP19_0088G0028</name>
</gene>
<dbReference type="Proteomes" id="UP001628156">
    <property type="component" value="Unassembled WGS sequence"/>
</dbReference>
<accession>A0ABQ0DGL7</accession>
<name>A0ABQ0DGL7_9EUKA</name>
<evidence type="ECO:0000313" key="2">
    <source>
        <dbReference type="Proteomes" id="UP001628156"/>
    </source>
</evidence>
<organism evidence="1 2">
    <name type="scientific">Entamoeba nuttalli</name>
    <dbReference type="NCBI Taxonomy" id="412467"/>
    <lineage>
        <taxon>Eukaryota</taxon>
        <taxon>Amoebozoa</taxon>
        <taxon>Evosea</taxon>
        <taxon>Archamoebae</taxon>
        <taxon>Mastigamoebida</taxon>
        <taxon>Entamoebidae</taxon>
        <taxon>Entamoeba</taxon>
    </lineage>
</organism>
<proteinExistence type="predicted"/>
<comment type="caution">
    <text evidence="1">The sequence shown here is derived from an EMBL/GenBank/DDBJ whole genome shotgun (WGS) entry which is preliminary data.</text>
</comment>
<evidence type="ECO:0000313" key="1">
    <source>
        <dbReference type="EMBL" id="GAB1221998.1"/>
    </source>
</evidence>
<sequence length="94" mass="11227">MCEVKCGYSYGYIITPDSCATFIQYPYFKEGHNKQKNIKKSNVVTQSNLTLTEENLSIINHITRMDKKQRINQWKQNNETKDVYYPHPFIYGYY</sequence>
<reference evidence="1 2" key="1">
    <citation type="journal article" date="2019" name="PLoS Negl. Trop. Dis.">
        <title>Whole genome sequencing of Entamoeba nuttalli reveals mammalian host-related molecular signatures and a novel octapeptide-repeat surface protein.</title>
        <authorList>
            <person name="Tanaka M."/>
            <person name="Makiuchi T."/>
            <person name="Komiyama T."/>
            <person name="Shiina T."/>
            <person name="Osaki K."/>
            <person name="Tachibana H."/>
        </authorList>
    </citation>
    <scope>NUCLEOTIDE SEQUENCE [LARGE SCALE GENOMIC DNA]</scope>
    <source>
        <strain evidence="1 2">P19-061405</strain>
    </source>
</reference>
<dbReference type="EMBL" id="BAAFRS010000088">
    <property type="protein sequence ID" value="GAB1221998.1"/>
    <property type="molecule type" value="Genomic_DNA"/>
</dbReference>